<dbReference type="Pfam" id="PF07818">
    <property type="entry name" value="HCNGP"/>
    <property type="match status" value="1"/>
</dbReference>
<protein>
    <submittedName>
        <fullName evidence="2">Uncharacterized protein</fullName>
    </submittedName>
</protein>
<keyword evidence="3" id="KW-1185">Reference proteome</keyword>
<evidence type="ECO:0000313" key="3">
    <source>
        <dbReference type="Proteomes" id="UP000825935"/>
    </source>
</evidence>
<feature type="region of interest" description="Disordered" evidence="1">
    <location>
        <begin position="170"/>
        <end position="190"/>
    </location>
</feature>
<dbReference type="OMA" id="VPNPVHV"/>
<feature type="compositionally biased region" description="Basic and acidic residues" evidence="1">
    <location>
        <begin position="382"/>
        <end position="393"/>
    </location>
</feature>
<dbReference type="GO" id="GO:0006355">
    <property type="term" value="P:regulation of DNA-templated transcription"/>
    <property type="evidence" value="ECO:0007669"/>
    <property type="project" value="InterPro"/>
</dbReference>
<name>A0A8T2UZ66_CERRI</name>
<dbReference type="InterPro" id="IPR012479">
    <property type="entry name" value="SAP30BP"/>
</dbReference>
<feature type="region of interest" description="Disordered" evidence="1">
    <location>
        <begin position="345"/>
        <end position="393"/>
    </location>
</feature>
<dbReference type="Proteomes" id="UP000825935">
    <property type="component" value="Chromosome 4"/>
</dbReference>
<sequence length="452" mass="49803">MSIGKGTAEGIALLSLYNDEGDDEDVEEEDEEGEETRKESDVLIQTIQREEGVESHVFEEKSTLEETVMDTFCTDVSVKTAEGALTDTETLFPTLSAQATFSPEKMDAIMHSPVADRTEILPHPIFVDYDQDEGVLSPDAEEGEIMTTGRAVLASQVQISNGFARGVTSPTLIRQENKSPEKASPQPGAEVAQPLITTITSNEDSVDQEMIDIEISDGALELDQLADFLPPQPPNTKCSQKLQEKFQKFLAYKNAGRSFNEELRKSKGYRNPDFLEHAVKHQEIDQIGSCFRKEVFDPHGYDPKDFYDALALEYKREQERKEKAKKHSQRADFVHGIQTAAVSGLPEKAKPMLPLPSEQKDQSASFLSQGPVAASEAALKSDTSRSNKKSKWDKVEADIKVSSLMSNTAAKSAIAALSAHPALLTTNAGGYASLMLQRRKDIEERSRGTEGK</sequence>
<evidence type="ECO:0000313" key="2">
    <source>
        <dbReference type="EMBL" id="KAH7439236.1"/>
    </source>
</evidence>
<dbReference type="PANTHER" id="PTHR13464:SF0">
    <property type="entry name" value="SAP30-BINDING PROTEIN"/>
    <property type="match status" value="1"/>
</dbReference>
<feature type="compositionally biased region" description="Acidic residues" evidence="1">
    <location>
        <begin position="19"/>
        <end position="34"/>
    </location>
</feature>
<dbReference type="AlphaFoldDB" id="A0A8T2UZ66"/>
<organism evidence="2 3">
    <name type="scientific">Ceratopteris richardii</name>
    <name type="common">Triangle waterfern</name>
    <dbReference type="NCBI Taxonomy" id="49495"/>
    <lineage>
        <taxon>Eukaryota</taxon>
        <taxon>Viridiplantae</taxon>
        <taxon>Streptophyta</taxon>
        <taxon>Embryophyta</taxon>
        <taxon>Tracheophyta</taxon>
        <taxon>Polypodiopsida</taxon>
        <taxon>Polypodiidae</taxon>
        <taxon>Polypodiales</taxon>
        <taxon>Pteridineae</taxon>
        <taxon>Pteridaceae</taxon>
        <taxon>Parkerioideae</taxon>
        <taxon>Ceratopteris</taxon>
    </lineage>
</organism>
<dbReference type="GO" id="GO:0005634">
    <property type="term" value="C:nucleus"/>
    <property type="evidence" value="ECO:0007669"/>
    <property type="project" value="TreeGrafter"/>
</dbReference>
<dbReference type="OrthoDB" id="1714508at2759"/>
<dbReference type="EMBL" id="CM035409">
    <property type="protein sequence ID" value="KAH7439237.1"/>
    <property type="molecule type" value="Genomic_DNA"/>
</dbReference>
<proteinExistence type="predicted"/>
<dbReference type="EMBL" id="CM035409">
    <property type="protein sequence ID" value="KAH7439236.1"/>
    <property type="molecule type" value="Genomic_DNA"/>
</dbReference>
<reference evidence="2" key="1">
    <citation type="submission" date="2021-08" db="EMBL/GenBank/DDBJ databases">
        <title>WGS assembly of Ceratopteris richardii.</title>
        <authorList>
            <person name="Marchant D.B."/>
            <person name="Chen G."/>
            <person name="Jenkins J."/>
            <person name="Shu S."/>
            <person name="Leebens-Mack J."/>
            <person name="Grimwood J."/>
            <person name="Schmutz J."/>
            <person name="Soltis P."/>
            <person name="Soltis D."/>
            <person name="Chen Z.-H."/>
        </authorList>
    </citation>
    <scope>NUCLEOTIDE SEQUENCE</scope>
    <source>
        <strain evidence="2">Whitten #5841</strain>
        <tissue evidence="2">Leaf</tissue>
    </source>
</reference>
<evidence type="ECO:0000256" key="1">
    <source>
        <dbReference type="SAM" id="MobiDB-lite"/>
    </source>
</evidence>
<accession>A0A8T2UZ66</accession>
<comment type="caution">
    <text evidence="2">The sequence shown here is derived from an EMBL/GenBank/DDBJ whole genome shotgun (WGS) entry which is preliminary data.</text>
</comment>
<dbReference type="PANTHER" id="PTHR13464">
    <property type="entry name" value="TRANSCRIPTIONAL REGULATOR PROTEIN HCNGP"/>
    <property type="match status" value="1"/>
</dbReference>
<feature type="region of interest" description="Disordered" evidence="1">
    <location>
        <begin position="14"/>
        <end position="42"/>
    </location>
</feature>
<gene>
    <name evidence="2" type="ORF">KP509_04G051700</name>
</gene>